<evidence type="ECO:0000313" key="3">
    <source>
        <dbReference type="Proteomes" id="UP000190162"/>
    </source>
</evidence>
<dbReference type="RefSeq" id="WP_078753215.1">
    <property type="nucleotide sequence ID" value="NZ_FUXU01000040.1"/>
</dbReference>
<keyword evidence="1" id="KW-0472">Membrane</keyword>
<dbReference type="Proteomes" id="UP000190162">
    <property type="component" value="Unassembled WGS sequence"/>
</dbReference>
<evidence type="ECO:0000256" key="1">
    <source>
        <dbReference type="SAM" id="Phobius"/>
    </source>
</evidence>
<dbReference type="AlphaFoldDB" id="A0A1T4V0A5"/>
<proteinExistence type="predicted"/>
<accession>A0A1T4V0A5</accession>
<protein>
    <submittedName>
        <fullName evidence="2">Uncharacterized protein</fullName>
    </submittedName>
</protein>
<gene>
    <name evidence="2" type="ORF">SAMN02745132_02950</name>
</gene>
<reference evidence="3" key="1">
    <citation type="submission" date="2017-02" db="EMBL/GenBank/DDBJ databases">
        <authorList>
            <person name="Varghese N."/>
            <person name="Submissions S."/>
        </authorList>
    </citation>
    <scope>NUCLEOTIDE SEQUENCE [LARGE SCALE GENOMIC DNA]</scope>
    <source>
        <strain evidence="3">DSM 22720</strain>
    </source>
</reference>
<evidence type="ECO:0000313" key="2">
    <source>
        <dbReference type="EMBL" id="SKA58403.1"/>
    </source>
</evidence>
<dbReference type="EMBL" id="FUXU01000040">
    <property type="protein sequence ID" value="SKA58403.1"/>
    <property type="molecule type" value="Genomic_DNA"/>
</dbReference>
<keyword evidence="3" id="KW-1185">Reference proteome</keyword>
<organism evidence="2 3">
    <name type="scientific">Enterovibrio nigricans DSM 22720</name>
    <dbReference type="NCBI Taxonomy" id="1121868"/>
    <lineage>
        <taxon>Bacteria</taxon>
        <taxon>Pseudomonadati</taxon>
        <taxon>Pseudomonadota</taxon>
        <taxon>Gammaproteobacteria</taxon>
        <taxon>Vibrionales</taxon>
        <taxon>Vibrionaceae</taxon>
        <taxon>Enterovibrio</taxon>
    </lineage>
</organism>
<keyword evidence="1" id="KW-1133">Transmembrane helix</keyword>
<dbReference type="OrthoDB" id="5814101at2"/>
<keyword evidence="1" id="KW-0812">Transmembrane</keyword>
<feature type="transmembrane region" description="Helical" evidence="1">
    <location>
        <begin position="7"/>
        <end position="29"/>
    </location>
</feature>
<sequence>MRNQEKGIATLAVVSGIAMVVALFSVAVIKSGVNEVNKANNLVELAQDKAHARASIDCAAGLFKQLGLNPSTMVAGDFSDCKSDASTVFGIVDGGSLWTISAQHGYATSRFSVRQTSSKAAFRTAGSVEITGGNSWAPAAGDVVTIDGVQYVECTAIVAGGTITIDVGSSAAAFDTLKPIDSSLDCAPTHDTHIAAGSGSVTDGFGKDMVSNADIESIFEEIFGRPKSEWESVRSEEGFYVINTGSAITNKAAVEGCGAAIKTAINGDPAADPPIGKHDKIWVMGDCMLNGVTHAGDAFQSPLVVIQNGIVGANGAIDGFRGTVLQFTVDYPNSNLATSWGKNSGGCADGAMNALCLELSWSHDSARWAALPFYFRGGYGVTGSFIVDIPNTTALITGAMSLGFDEGTFDELPSSTPKVLKGSFHDL</sequence>
<name>A0A1T4V0A5_9GAMM</name>